<name>A0AC35UDW4_9BILA</name>
<sequence length="113" mass="12438">MTARGFQDEAKKNGAPWFLAKSFDTSCPVSSFINKDQIPNPHDVELFCRINGKVQQEIKTNSMLSNVEALIAYITKYAILERGDIIVTGTLSGVGRVKSGDSIQFGLTEIKVE</sequence>
<evidence type="ECO:0000313" key="2">
    <source>
        <dbReference type="WBParaSite" id="RSKR_0000980300.1"/>
    </source>
</evidence>
<proteinExistence type="predicted"/>
<evidence type="ECO:0000313" key="1">
    <source>
        <dbReference type="Proteomes" id="UP000095286"/>
    </source>
</evidence>
<reference evidence="2" key="1">
    <citation type="submission" date="2016-11" db="UniProtKB">
        <authorList>
            <consortium name="WormBaseParasite"/>
        </authorList>
    </citation>
    <scope>IDENTIFICATION</scope>
    <source>
        <strain evidence="2">KR3021</strain>
    </source>
</reference>
<organism evidence="1 2">
    <name type="scientific">Rhabditophanes sp. KR3021</name>
    <dbReference type="NCBI Taxonomy" id="114890"/>
    <lineage>
        <taxon>Eukaryota</taxon>
        <taxon>Metazoa</taxon>
        <taxon>Ecdysozoa</taxon>
        <taxon>Nematoda</taxon>
        <taxon>Chromadorea</taxon>
        <taxon>Rhabditida</taxon>
        <taxon>Tylenchina</taxon>
        <taxon>Panagrolaimomorpha</taxon>
        <taxon>Strongyloidoidea</taxon>
        <taxon>Alloionematidae</taxon>
        <taxon>Rhabditophanes</taxon>
    </lineage>
</organism>
<dbReference type="WBParaSite" id="RSKR_0000980300.1">
    <property type="protein sequence ID" value="RSKR_0000980300.1"/>
    <property type="gene ID" value="RSKR_0000980300"/>
</dbReference>
<protein>
    <submittedName>
        <fullName evidence="2">FAA_hydrolase domain-containing protein</fullName>
    </submittedName>
</protein>
<dbReference type="Proteomes" id="UP000095286">
    <property type="component" value="Unplaced"/>
</dbReference>
<accession>A0AC35UDW4</accession>